<evidence type="ECO:0000256" key="8">
    <source>
        <dbReference type="ARBA" id="ARBA00023049"/>
    </source>
</evidence>
<dbReference type="STRING" id="1676925.ENSPKIP00000006237"/>
<dbReference type="GeneTree" id="ENSGT00940000158580"/>
<feature type="signal peptide" evidence="11">
    <location>
        <begin position="1"/>
        <end position="18"/>
    </location>
</feature>
<dbReference type="GO" id="GO:0004181">
    <property type="term" value="F:metallocarboxypeptidase activity"/>
    <property type="evidence" value="ECO:0007669"/>
    <property type="project" value="InterPro"/>
</dbReference>
<dbReference type="PANTHER" id="PTHR11532">
    <property type="entry name" value="PROTEASE M14 CARBOXYPEPTIDASE"/>
    <property type="match status" value="1"/>
</dbReference>
<evidence type="ECO:0000313" key="14">
    <source>
        <dbReference type="Proteomes" id="UP000261540"/>
    </source>
</evidence>
<dbReference type="Pfam" id="PF00246">
    <property type="entry name" value="Peptidase_M14"/>
    <property type="match status" value="1"/>
</dbReference>
<dbReference type="FunFam" id="3.40.630.10:FF:000020">
    <property type="entry name" value="Carboxypeptidase D"/>
    <property type="match status" value="1"/>
</dbReference>
<reference evidence="13" key="1">
    <citation type="submission" date="2025-08" db="UniProtKB">
        <authorList>
            <consortium name="Ensembl"/>
        </authorList>
    </citation>
    <scope>IDENTIFICATION</scope>
</reference>
<keyword evidence="4" id="KW-0645">Protease</keyword>
<dbReference type="SUPFAM" id="SSF53187">
    <property type="entry name" value="Zn-dependent exopeptidases"/>
    <property type="match status" value="1"/>
</dbReference>
<evidence type="ECO:0000256" key="9">
    <source>
        <dbReference type="ARBA" id="ARBA00023180"/>
    </source>
</evidence>
<dbReference type="PROSITE" id="PS00133">
    <property type="entry name" value="CARBOXYPEPT_ZN_2"/>
    <property type="match status" value="1"/>
</dbReference>
<comment type="similarity">
    <text evidence="2 10">Belongs to the peptidase M14 family.</text>
</comment>
<keyword evidence="9" id="KW-0325">Glycoprotein</keyword>
<evidence type="ECO:0000256" key="10">
    <source>
        <dbReference type="PROSITE-ProRule" id="PRU01379"/>
    </source>
</evidence>
<accession>A0A3B3QHJ1</accession>
<sequence length="419" mass="47154">MSNLMLLLGLLNFALCYGLEFRYHNTTEVEEYLKAVHRNYSSFTHLHSIGKSVEGRDLWVLVLGKSPTEHTIGIPEFKYVGNMHGNEVVGRVVLLQLIDHLTQGYLSDPQVTRLLNSTRVHILVSMNPDGFEASTRGCVYSEGRFNKHGMDLNRNFPDAFQGNMDMAREVEVQAVMDWLQTEPFVLSANLHGGAVVASYPYDNSNEGSELQSGSSVSPDDDVFIHLAKTYSFTHKSMHNGNSCYDLKNFKDGITNGFNWYPLKGGMQDYNYIWDQCLELTLELSCCKYPPETDLPGLWEDNKQALLAYMQLVHLGVKGQVLDSRGTPVKNAIVEVQGRNNLCPFKTDRNGEFYRLLLPGNYTFKVSEGTFSERCTAFKVDEESRSITQVSPLTMTSSSTWPRPTHSHTRACITVTAVTT</sequence>
<reference evidence="13" key="2">
    <citation type="submission" date="2025-09" db="UniProtKB">
        <authorList>
            <consortium name="Ensembl"/>
        </authorList>
    </citation>
    <scope>IDENTIFICATION</scope>
</reference>
<dbReference type="Gene3D" id="3.40.630.10">
    <property type="entry name" value="Zn peptidases"/>
    <property type="match status" value="1"/>
</dbReference>
<organism evidence="13 14">
    <name type="scientific">Paramormyrops kingsleyae</name>
    <dbReference type="NCBI Taxonomy" id="1676925"/>
    <lineage>
        <taxon>Eukaryota</taxon>
        <taxon>Metazoa</taxon>
        <taxon>Chordata</taxon>
        <taxon>Craniata</taxon>
        <taxon>Vertebrata</taxon>
        <taxon>Euteleostomi</taxon>
        <taxon>Actinopterygii</taxon>
        <taxon>Neopterygii</taxon>
        <taxon>Teleostei</taxon>
        <taxon>Osteoglossocephala</taxon>
        <taxon>Osteoglossomorpha</taxon>
        <taxon>Osteoglossiformes</taxon>
        <taxon>Mormyridae</taxon>
        <taxon>Paramormyrops</taxon>
    </lineage>
</organism>
<dbReference type="PROSITE" id="PS52035">
    <property type="entry name" value="PEPTIDASE_M14"/>
    <property type="match status" value="1"/>
</dbReference>
<dbReference type="PANTHER" id="PTHR11532:SF84">
    <property type="entry name" value="CARBOXYPEPTIDASE M"/>
    <property type="match status" value="1"/>
</dbReference>
<dbReference type="GO" id="GO:0006518">
    <property type="term" value="P:peptide metabolic process"/>
    <property type="evidence" value="ECO:0007669"/>
    <property type="project" value="TreeGrafter"/>
</dbReference>
<keyword evidence="5" id="KW-0479">Metal-binding</keyword>
<evidence type="ECO:0000313" key="13">
    <source>
        <dbReference type="Ensembl" id="ENSPKIP00000006237.1"/>
    </source>
</evidence>
<dbReference type="InterPro" id="IPR057246">
    <property type="entry name" value="CARBOXYPEPT_ZN_1"/>
</dbReference>
<comment type="cofactor">
    <cofactor evidence="1">
        <name>Zn(2+)</name>
        <dbReference type="ChEBI" id="CHEBI:29105"/>
    </cofactor>
</comment>
<name>A0A3B3QHJ1_9TELE</name>
<feature type="domain" description="Peptidase M14" evidence="12">
    <location>
        <begin position="22"/>
        <end position="312"/>
    </location>
</feature>
<dbReference type="AlphaFoldDB" id="A0A3B3QHJ1"/>
<evidence type="ECO:0000259" key="12">
    <source>
        <dbReference type="PROSITE" id="PS52035"/>
    </source>
</evidence>
<evidence type="ECO:0000256" key="11">
    <source>
        <dbReference type="SAM" id="SignalP"/>
    </source>
</evidence>
<keyword evidence="6" id="KW-0378">Hydrolase</keyword>
<dbReference type="Proteomes" id="UP000261540">
    <property type="component" value="Unplaced"/>
</dbReference>
<feature type="chain" id="PRO_5017211935" evidence="11">
    <location>
        <begin position="19"/>
        <end position="419"/>
    </location>
</feature>
<dbReference type="InterPro" id="IPR000834">
    <property type="entry name" value="Peptidase_M14"/>
</dbReference>
<evidence type="ECO:0000256" key="5">
    <source>
        <dbReference type="ARBA" id="ARBA00022723"/>
    </source>
</evidence>
<dbReference type="GO" id="GO:0008270">
    <property type="term" value="F:zinc ion binding"/>
    <property type="evidence" value="ECO:0007669"/>
    <property type="project" value="InterPro"/>
</dbReference>
<evidence type="ECO:0000256" key="6">
    <source>
        <dbReference type="ARBA" id="ARBA00022801"/>
    </source>
</evidence>
<dbReference type="InterPro" id="IPR057247">
    <property type="entry name" value="CARBOXYPEPT_ZN_2"/>
</dbReference>
<feature type="active site" description="Proton donor/acceptor" evidence="10">
    <location>
        <position position="282"/>
    </location>
</feature>
<dbReference type="Ensembl" id="ENSPKIT00000030258.1">
    <property type="protein sequence ID" value="ENSPKIP00000006237.1"/>
    <property type="gene ID" value="ENSPKIG00000022589.1"/>
</dbReference>
<dbReference type="GO" id="GO:0016485">
    <property type="term" value="P:protein processing"/>
    <property type="evidence" value="ECO:0007669"/>
    <property type="project" value="TreeGrafter"/>
</dbReference>
<dbReference type="CDD" id="cd11308">
    <property type="entry name" value="Peptidase_M14NE-CP-C_like"/>
    <property type="match status" value="1"/>
</dbReference>
<dbReference type="Gene3D" id="2.60.40.1120">
    <property type="entry name" value="Carboxypeptidase-like, regulatory domain"/>
    <property type="match status" value="1"/>
</dbReference>
<keyword evidence="3" id="KW-0121">Carboxypeptidase</keyword>
<keyword evidence="7" id="KW-0862">Zinc</keyword>
<dbReference type="PROSITE" id="PS00132">
    <property type="entry name" value="CARBOXYPEPT_ZN_1"/>
    <property type="match status" value="1"/>
</dbReference>
<evidence type="ECO:0000256" key="3">
    <source>
        <dbReference type="ARBA" id="ARBA00022645"/>
    </source>
</evidence>
<evidence type="ECO:0000256" key="1">
    <source>
        <dbReference type="ARBA" id="ARBA00001947"/>
    </source>
</evidence>
<dbReference type="InterPro" id="IPR050753">
    <property type="entry name" value="Peptidase_M14_domain"/>
</dbReference>
<evidence type="ECO:0000256" key="2">
    <source>
        <dbReference type="ARBA" id="ARBA00005988"/>
    </source>
</evidence>
<dbReference type="InterPro" id="IPR008969">
    <property type="entry name" value="CarboxyPept-like_regulatory"/>
</dbReference>
<evidence type="ECO:0000256" key="7">
    <source>
        <dbReference type="ARBA" id="ARBA00022833"/>
    </source>
</evidence>
<dbReference type="PRINTS" id="PR00765">
    <property type="entry name" value="CRBOXYPTASEA"/>
</dbReference>
<dbReference type="Pfam" id="PF13620">
    <property type="entry name" value="CarboxypepD_reg"/>
    <property type="match status" value="1"/>
</dbReference>
<keyword evidence="14" id="KW-1185">Reference proteome</keyword>
<proteinExistence type="inferred from homology"/>
<dbReference type="SMART" id="SM00631">
    <property type="entry name" value="Zn_pept"/>
    <property type="match status" value="1"/>
</dbReference>
<keyword evidence="8" id="KW-0482">Metalloprotease</keyword>
<dbReference type="GO" id="GO:0005615">
    <property type="term" value="C:extracellular space"/>
    <property type="evidence" value="ECO:0007669"/>
    <property type="project" value="TreeGrafter"/>
</dbReference>
<dbReference type="SUPFAM" id="SSF49464">
    <property type="entry name" value="Carboxypeptidase regulatory domain-like"/>
    <property type="match status" value="1"/>
</dbReference>
<protein>
    <submittedName>
        <fullName evidence="13">Carboxypeptidase M</fullName>
    </submittedName>
</protein>
<evidence type="ECO:0000256" key="4">
    <source>
        <dbReference type="ARBA" id="ARBA00022670"/>
    </source>
</evidence>
<keyword evidence="11" id="KW-0732">Signal</keyword>